<feature type="domain" description="DUF676" evidence="4">
    <location>
        <begin position="302"/>
        <end position="338"/>
    </location>
</feature>
<feature type="compositionally biased region" description="Polar residues" evidence="3">
    <location>
        <begin position="275"/>
        <end position="284"/>
    </location>
</feature>
<protein>
    <submittedName>
        <fullName evidence="5">ABC transporter integral membrane type 1</fullName>
    </submittedName>
</protein>
<feature type="region of interest" description="Disordered" evidence="3">
    <location>
        <begin position="938"/>
        <end position="1056"/>
    </location>
</feature>
<comment type="similarity">
    <text evidence="1">Belongs to the putative lipase ROG1 family.</text>
</comment>
<organism evidence="5 6">
    <name type="scientific">Penicillium fimorum</name>
    <dbReference type="NCBI Taxonomy" id="1882269"/>
    <lineage>
        <taxon>Eukaryota</taxon>
        <taxon>Fungi</taxon>
        <taxon>Dikarya</taxon>
        <taxon>Ascomycota</taxon>
        <taxon>Pezizomycotina</taxon>
        <taxon>Eurotiomycetes</taxon>
        <taxon>Eurotiomycetidae</taxon>
        <taxon>Eurotiales</taxon>
        <taxon>Aspergillaceae</taxon>
        <taxon>Penicillium</taxon>
    </lineage>
</organism>
<feature type="compositionally biased region" description="Polar residues" evidence="3">
    <location>
        <begin position="359"/>
        <end position="376"/>
    </location>
</feature>
<feature type="region of interest" description="Disordered" evidence="3">
    <location>
        <begin position="260"/>
        <end position="299"/>
    </location>
</feature>
<feature type="domain" description="DUF676" evidence="4">
    <location>
        <begin position="472"/>
        <end position="616"/>
    </location>
</feature>
<reference evidence="5" key="2">
    <citation type="journal article" date="2023" name="IMA Fungus">
        <title>Comparative genomic study of the Penicillium genus elucidates a diverse pangenome and 15 lateral gene transfer events.</title>
        <authorList>
            <person name="Petersen C."/>
            <person name="Sorensen T."/>
            <person name="Nielsen M.R."/>
            <person name="Sondergaard T.E."/>
            <person name="Sorensen J.L."/>
            <person name="Fitzpatrick D.A."/>
            <person name="Frisvad J.C."/>
            <person name="Nielsen K.L."/>
        </authorList>
    </citation>
    <scope>NUCLEOTIDE SEQUENCE</scope>
    <source>
        <strain evidence="5">IBT 29495</strain>
    </source>
</reference>
<evidence type="ECO:0000256" key="3">
    <source>
        <dbReference type="SAM" id="MobiDB-lite"/>
    </source>
</evidence>
<sequence>MLITARTYSASQTPDLGAAQLCNKRSRFHTLSGWQTNPEDIEEATDMLLVHQVGSVRVGEVVRYTITYTPAADPILPIPSNLYVRVKNTSAIPLRAAYLHGPYTLYAACYPSQFDPNTKYDRQDLEGTPQFEPYLKAGGGWDAVIKVPDNLLQAHDFGSPGQGGPASGQSVSWIVEIQSQVIFSSSAAVHFELLVGRDEKSLAYFSGSAWGGGNGSTGPPAKLQDHWLPETRGTQVLASKGVYSKAIALHVDDTTSLWSNPPFPSAAPASESVDQKSQGSQSLCDNPAPEGSIEAPVKSAKKKPVHLVLLTHGLHSNLGADMLYLKESIDAAMKKSKKKDSHAKAPHVSPVDLDDRENLTSSTSNIKEEQNSQSGDNPDDDDEEQVIVRGFSGNAVRTERGIQYLGKRLAKYVLLLTYPDQPYFPLKGSKPSPFVRPFSARKERAQPFAHPADSTPQENAQEFGNDDHAYQITSISFVGHSLGGLIQTYAIAYIQKHSPQFFEKIRPVNFIALATPFLGLSNENPMYVRFALDLGLVGRTGQDLGLSWTAPKVRSGWGAIIAGRGESTKDPGHSDPGSKPLLRILPCGPAHEVLKKFQHRTVYSNVVNDGIVPLRTSSLLFLDWKGLDRVEKARRDNGIVGTMAEWGWAELTGANSKSPRLPRLDEEPPLNLRTMETGQQNAYAATQVPTRPKDDILNDRISPRPEQFLAQPSHASNQRIPEPAVVKENLSGNTPSSPLDSFLSLFRLNQGRNPPNSKNARIYKRSQTLSTFEAGEGDSTIPIAQGHSLHEHEGVHAPPRTTFFESAGDLLMPPLPPADFILDPASRPRTIFHDRIYHPEDIPPPLPVKRRTLAFGSLPGKQSKSAPTEHPPASMADNQSGLKVEEKIARAYHRDLTWRKVLVRLEPDAHNNIIVRRMFTNAYGWPVVKHMVDTHFGHTPTAETDDSLKQSAEMAKSPNVSPTSSGDEVEGQSASVDPHPVRDTNDVPNISDLHLSEDLSSGLSDTLPAEDESHMSTSDKNYVSRQDSARWTDREVVEDDSESGFEVETSAGFRHR</sequence>
<dbReference type="InterPro" id="IPR007751">
    <property type="entry name" value="DUF676_lipase-like"/>
</dbReference>
<dbReference type="Proteomes" id="UP001149954">
    <property type="component" value="Unassembled WGS sequence"/>
</dbReference>
<feature type="compositionally biased region" description="Polar residues" evidence="3">
    <location>
        <begin position="1015"/>
        <end position="1026"/>
    </location>
</feature>
<evidence type="ECO:0000259" key="4">
    <source>
        <dbReference type="Pfam" id="PF05057"/>
    </source>
</evidence>
<feature type="compositionally biased region" description="Basic residues" evidence="3">
    <location>
        <begin position="336"/>
        <end position="345"/>
    </location>
</feature>
<dbReference type="GO" id="GO:0072330">
    <property type="term" value="P:monocarboxylic acid biosynthetic process"/>
    <property type="evidence" value="ECO:0007669"/>
    <property type="project" value="UniProtKB-ARBA"/>
</dbReference>
<dbReference type="Pfam" id="PF05057">
    <property type="entry name" value="DUF676"/>
    <property type="match status" value="2"/>
</dbReference>
<dbReference type="PANTHER" id="PTHR12482:SF62">
    <property type="entry name" value="LIPASE ROG1-RELATED"/>
    <property type="match status" value="1"/>
</dbReference>
<dbReference type="PIRSF" id="PIRSF005412">
    <property type="entry name" value="UCP005412_abhydr"/>
    <property type="match status" value="1"/>
</dbReference>
<evidence type="ECO:0000256" key="2">
    <source>
        <dbReference type="ARBA" id="ARBA00022963"/>
    </source>
</evidence>
<dbReference type="InterPro" id="IPR016445">
    <property type="entry name" value="Rog1_fam"/>
</dbReference>
<dbReference type="Gene3D" id="3.40.50.1820">
    <property type="entry name" value="alpha/beta hydrolase"/>
    <property type="match status" value="1"/>
</dbReference>
<keyword evidence="2" id="KW-0443">Lipid metabolism</keyword>
<feature type="compositionally biased region" description="Acidic residues" evidence="3">
    <location>
        <begin position="1036"/>
        <end position="1045"/>
    </location>
</feature>
<feature type="region of interest" description="Disordered" evidence="3">
    <location>
        <begin position="336"/>
        <end position="383"/>
    </location>
</feature>
<evidence type="ECO:0000256" key="1">
    <source>
        <dbReference type="ARBA" id="ARBA00007920"/>
    </source>
</evidence>
<dbReference type="GO" id="GO:0017000">
    <property type="term" value="P:antibiotic biosynthetic process"/>
    <property type="evidence" value="ECO:0007669"/>
    <property type="project" value="UniProtKB-ARBA"/>
</dbReference>
<dbReference type="SUPFAM" id="SSF53474">
    <property type="entry name" value="alpha/beta-Hydrolases"/>
    <property type="match status" value="1"/>
</dbReference>
<gene>
    <name evidence="5" type="ORF">N7463_004443</name>
</gene>
<reference evidence="5" key="1">
    <citation type="submission" date="2022-12" db="EMBL/GenBank/DDBJ databases">
        <authorList>
            <person name="Petersen C."/>
        </authorList>
    </citation>
    <scope>NUCLEOTIDE SEQUENCE</scope>
    <source>
        <strain evidence="5">IBT 29495</strain>
    </source>
</reference>
<keyword evidence="2" id="KW-0442">Lipid degradation</keyword>
<feature type="region of interest" description="Disordered" evidence="3">
    <location>
        <begin position="857"/>
        <end position="879"/>
    </location>
</feature>
<dbReference type="AlphaFoldDB" id="A0A9W9Y2U6"/>
<dbReference type="InterPro" id="IPR044294">
    <property type="entry name" value="Lipase-like"/>
</dbReference>
<keyword evidence="6" id="KW-1185">Reference proteome</keyword>
<comment type="caution">
    <text evidence="5">The sequence shown here is derived from an EMBL/GenBank/DDBJ whole genome shotgun (WGS) entry which is preliminary data.</text>
</comment>
<evidence type="ECO:0000313" key="5">
    <source>
        <dbReference type="EMBL" id="KAJ5514891.1"/>
    </source>
</evidence>
<dbReference type="EMBL" id="JAPWDS010000002">
    <property type="protein sequence ID" value="KAJ5514891.1"/>
    <property type="molecule type" value="Genomic_DNA"/>
</dbReference>
<dbReference type="InterPro" id="IPR029058">
    <property type="entry name" value="AB_hydrolase_fold"/>
</dbReference>
<dbReference type="OrthoDB" id="5368485at2759"/>
<evidence type="ECO:0000313" key="6">
    <source>
        <dbReference type="Proteomes" id="UP001149954"/>
    </source>
</evidence>
<name>A0A9W9Y2U6_9EURO</name>
<dbReference type="PANTHER" id="PTHR12482">
    <property type="entry name" value="LIPASE ROG1-RELATED-RELATED"/>
    <property type="match status" value="1"/>
</dbReference>
<accession>A0A9W9Y2U6</accession>
<dbReference type="GO" id="GO:0047372">
    <property type="term" value="F:monoacylglycerol lipase activity"/>
    <property type="evidence" value="ECO:0007669"/>
    <property type="project" value="TreeGrafter"/>
</dbReference>
<proteinExistence type="inferred from homology"/>
<dbReference type="GO" id="GO:0016042">
    <property type="term" value="P:lipid catabolic process"/>
    <property type="evidence" value="ECO:0007669"/>
    <property type="project" value="UniProtKB-KW"/>
</dbReference>